<dbReference type="Proteomes" id="UP000015241">
    <property type="component" value="Unassembled WGS sequence"/>
</dbReference>
<gene>
    <name evidence="1" type="ORF">FOMPIDRAFT_1052630</name>
</gene>
<sequence>MAIYKLATPTIFLQQLAEKYNPQLLLTTENVLLQANLYRSGGHDLFGYAVYCGPAATSDWRPSMLPNLACEAKLPEKCDPCMWCPSSVPVPS</sequence>
<evidence type="ECO:0000313" key="2">
    <source>
        <dbReference type="Proteomes" id="UP000015241"/>
    </source>
</evidence>
<protein>
    <submittedName>
        <fullName evidence="1">Uncharacterized protein</fullName>
    </submittedName>
</protein>
<dbReference type="AlphaFoldDB" id="S8FFQ2"/>
<proteinExistence type="predicted"/>
<organism evidence="1 2">
    <name type="scientific">Fomitopsis schrenkii</name>
    <name type="common">Brown rot fungus</name>
    <dbReference type="NCBI Taxonomy" id="2126942"/>
    <lineage>
        <taxon>Eukaryota</taxon>
        <taxon>Fungi</taxon>
        <taxon>Dikarya</taxon>
        <taxon>Basidiomycota</taxon>
        <taxon>Agaricomycotina</taxon>
        <taxon>Agaricomycetes</taxon>
        <taxon>Polyporales</taxon>
        <taxon>Fomitopsis</taxon>
    </lineage>
</organism>
<dbReference type="EMBL" id="KE504178">
    <property type="protein sequence ID" value="EPS97219.1"/>
    <property type="molecule type" value="Genomic_DNA"/>
</dbReference>
<name>S8FFQ2_FOMSC</name>
<reference evidence="1 2" key="1">
    <citation type="journal article" date="2012" name="Science">
        <title>The Paleozoic origin of enzymatic lignin decomposition reconstructed from 31 fungal genomes.</title>
        <authorList>
            <person name="Floudas D."/>
            <person name="Binder M."/>
            <person name="Riley R."/>
            <person name="Barry K."/>
            <person name="Blanchette R.A."/>
            <person name="Henrissat B."/>
            <person name="Martinez A.T."/>
            <person name="Otillar R."/>
            <person name="Spatafora J.W."/>
            <person name="Yadav J.S."/>
            <person name="Aerts A."/>
            <person name="Benoit I."/>
            <person name="Boyd A."/>
            <person name="Carlson A."/>
            <person name="Copeland A."/>
            <person name="Coutinho P.M."/>
            <person name="de Vries R.P."/>
            <person name="Ferreira P."/>
            <person name="Findley K."/>
            <person name="Foster B."/>
            <person name="Gaskell J."/>
            <person name="Glotzer D."/>
            <person name="Gorecki P."/>
            <person name="Heitman J."/>
            <person name="Hesse C."/>
            <person name="Hori C."/>
            <person name="Igarashi K."/>
            <person name="Jurgens J.A."/>
            <person name="Kallen N."/>
            <person name="Kersten P."/>
            <person name="Kohler A."/>
            <person name="Kuees U."/>
            <person name="Kumar T.K.A."/>
            <person name="Kuo A."/>
            <person name="LaButti K."/>
            <person name="Larrondo L.F."/>
            <person name="Lindquist E."/>
            <person name="Ling A."/>
            <person name="Lombard V."/>
            <person name="Lucas S."/>
            <person name="Lundell T."/>
            <person name="Martin R."/>
            <person name="McLaughlin D.J."/>
            <person name="Morgenstern I."/>
            <person name="Morin E."/>
            <person name="Murat C."/>
            <person name="Nagy L.G."/>
            <person name="Nolan M."/>
            <person name="Ohm R.A."/>
            <person name="Patyshakuliyeva A."/>
            <person name="Rokas A."/>
            <person name="Ruiz-Duenas F.J."/>
            <person name="Sabat G."/>
            <person name="Salamov A."/>
            <person name="Samejima M."/>
            <person name="Schmutz J."/>
            <person name="Slot J.C."/>
            <person name="St John F."/>
            <person name="Stenlid J."/>
            <person name="Sun H."/>
            <person name="Sun S."/>
            <person name="Syed K."/>
            <person name="Tsang A."/>
            <person name="Wiebenga A."/>
            <person name="Young D."/>
            <person name="Pisabarro A."/>
            <person name="Eastwood D.C."/>
            <person name="Martin F."/>
            <person name="Cullen D."/>
            <person name="Grigoriev I.V."/>
            <person name="Hibbett D.S."/>
        </authorList>
    </citation>
    <scope>NUCLEOTIDE SEQUENCE</scope>
    <source>
        <strain evidence="2">FP-58527</strain>
    </source>
</reference>
<dbReference type="InParanoid" id="S8FFQ2"/>
<evidence type="ECO:0000313" key="1">
    <source>
        <dbReference type="EMBL" id="EPS97219.1"/>
    </source>
</evidence>
<accession>S8FFQ2</accession>
<dbReference type="HOGENOM" id="CLU_2413294_0_0_1"/>
<keyword evidence="2" id="KW-1185">Reference proteome</keyword>